<dbReference type="RefSeq" id="WP_162361617.1">
    <property type="nucleotide sequence ID" value="NZ_CP047591.1"/>
</dbReference>
<accession>A0A6P1MFA9</accession>
<keyword evidence="1" id="KW-1133">Transmembrane helix</keyword>
<sequence length="144" mass="17222">MLEEIENRRIMRFIACFILCYILMCNIFVNSFYHLKADEKVEKVIVRTPAQEKIVITSDKIIEKVNRQFHMQVFFSLGLGELIENKIENKKDVYKIIFYNDKDKEVKWFNYNPENKRIYPGELKLPVNTQLVMDEMVYPESGSK</sequence>
<keyword evidence="1" id="KW-0472">Membrane</keyword>
<reference evidence="2 3" key="1">
    <citation type="submission" date="2020-01" db="EMBL/GenBank/DDBJ databases">
        <title>Genomic analysis of Aminipila sp. CBA3637.</title>
        <authorList>
            <person name="Kim Y.B."/>
            <person name="Roh S.W."/>
        </authorList>
    </citation>
    <scope>NUCLEOTIDE SEQUENCE [LARGE SCALE GENOMIC DNA]</scope>
    <source>
        <strain evidence="2 3">CBA3637</strain>
    </source>
</reference>
<keyword evidence="3" id="KW-1185">Reference proteome</keyword>
<organism evidence="2 3">
    <name type="scientific">Aminipila terrae</name>
    <dbReference type="NCBI Taxonomy" id="2697030"/>
    <lineage>
        <taxon>Bacteria</taxon>
        <taxon>Bacillati</taxon>
        <taxon>Bacillota</taxon>
        <taxon>Clostridia</taxon>
        <taxon>Peptostreptococcales</taxon>
        <taxon>Anaerovoracaceae</taxon>
        <taxon>Aminipila</taxon>
    </lineage>
</organism>
<evidence type="ECO:0000313" key="2">
    <source>
        <dbReference type="EMBL" id="QHI71843.1"/>
    </source>
</evidence>
<dbReference type="Proteomes" id="UP000463883">
    <property type="component" value="Chromosome"/>
</dbReference>
<feature type="transmembrane region" description="Helical" evidence="1">
    <location>
        <begin position="12"/>
        <end position="33"/>
    </location>
</feature>
<evidence type="ECO:0000313" key="3">
    <source>
        <dbReference type="Proteomes" id="UP000463883"/>
    </source>
</evidence>
<evidence type="ECO:0000256" key="1">
    <source>
        <dbReference type="SAM" id="Phobius"/>
    </source>
</evidence>
<dbReference type="AlphaFoldDB" id="A0A6P1MFA9"/>
<name>A0A6P1MFA9_9FIRM</name>
<dbReference type="EMBL" id="CP047591">
    <property type="protein sequence ID" value="QHI71843.1"/>
    <property type="molecule type" value="Genomic_DNA"/>
</dbReference>
<keyword evidence="1" id="KW-0812">Transmembrane</keyword>
<protein>
    <submittedName>
        <fullName evidence="2">Uncharacterized protein</fullName>
    </submittedName>
</protein>
<dbReference type="KEGG" id="amic:Ami3637_05085"/>
<proteinExistence type="predicted"/>
<gene>
    <name evidence="2" type="ORF">Ami3637_05085</name>
</gene>